<dbReference type="Pfam" id="PF00868">
    <property type="entry name" value="Transglut_N"/>
    <property type="match status" value="1"/>
</dbReference>
<dbReference type="InterPro" id="IPR013783">
    <property type="entry name" value="Ig-like_fold"/>
</dbReference>
<dbReference type="FunFam" id="2.60.40.10:FF:000171">
    <property type="entry name" value="protein-glutamine gamma-glutamyltransferase 6"/>
    <property type="match status" value="1"/>
</dbReference>
<dbReference type="InterPro" id="IPR008958">
    <property type="entry name" value="Transglutaminase_C"/>
</dbReference>
<evidence type="ECO:0000256" key="3">
    <source>
        <dbReference type="ARBA" id="ARBA00022723"/>
    </source>
</evidence>
<dbReference type="InterPro" id="IPR001102">
    <property type="entry name" value="Transglutaminase_N"/>
</dbReference>
<comment type="cofactor">
    <cofactor evidence="9">
        <name>Ca(2+)</name>
        <dbReference type="ChEBI" id="CHEBI:29108"/>
    </cofactor>
    <text evidence="9">Binds 1 Ca(2+) ion per subunit.</text>
</comment>
<dbReference type="EMBL" id="LRGB01002121">
    <property type="protein sequence ID" value="KZS09124.1"/>
    <property type="molecule type" value="Genomic_DNA"/>
</dbReference>
<dbReference type="Gene3D" id="3.90.260.10">
    <property type="entry name" value="Transglutaminase-like"/>
    <property type="match status" value="1"/>
</dbReference>
<dbReference type="OrthoDB" id="437511at2759"/>
<dbReference type="InterPro" id="IPR023608">
    <property type="entry name" value="Transglutaminase_animal"/>
</dbReference>
<accession>A0A162DAJ7</accession>
<dbReference type="Pfam" id="PF01841">
    <property type="entry name" value="Transglut_core"/>
    <property type="match status" value="1"/>
</dbReference>
<feature type="domain" description="Transglutaminase-like" evidence="10">
    <location>
        <begin position="325"/>
        <end position="424"/>
    </location>
</feature>
<dbReference type="InterPro" id="IPR036238">
    <property type="entry name" value="Transglutaminase_C_sf"/>
</dbReference>
<dbReference type="SUPFAM" id="SSF81296">
    <property type="entry name" value="E set domains"/>
    <property type="match status" value="1"/>
</dbReference>
<dbReference type="PIRSF" id="PIRSF000459">
    <property type="entry name" value="TGM_EBP42"/>
    <property type="match status" value="1"/>
</dbReference>
<keyword evidence="3 9" id="KW-0479">Metal-binding</keyword>
<dbReference type="InterPro" id="IPR014756">
    <property type="entry name" value="Ig_E-set"/>
</dbReference>
<feature type="active site" evidence="8">
    <location>
        <position position="333"/>
    </location>
</feature>
<evidence type="ECO:0000313" key="11">
    <source>
        <dbReference type="EMBL" id="KZS09124.1"/>
    </source>
</evidence>
<dbReference type="AlphaFoldDB" id="A0A162DAJ7"/>
<dbReference type="InterPro" id="IPR050779">
    <property type="entry name" value="Transglutaminase"/>
</dbReference>
<dbReference type="FunFam" id="2.60.40.10:FF:000090">
    <property type="entry name" value="Protein-glutamine gamma-glutamyltransferase 2"/>
    <property type="match status" value="1"/>
</dbReference>
<dbReference type="PROSITE" id="PS00547">
    <property type="entry name" value="TRANSGLUTAMINASES"/>
    <property type="match status" value="1"/>
</dbReference>
<dbReference type="SUPFAM" id="SSF49309">
    <property type="entry name" value="Transglutaminase, two C-terminal domains"/>
    <property type="match status" value="2"/>
</dbReference>
<keyword evidence="4 9" id="KW-0106">Calcium</keyword>
<dbReference type="SUPFAM" id="SSF54001">
    <property type="entry name" value="Cysteine proteinases"/>
    <property type="match status" value="1"/>
</dbReference>
<dbReference type="InterPro" id="IPR036985">
    <property type="entry name" value="Transglutaminase-like_sf"/>
</dbReference>
<dbReference type="SMART" id="SM00460">
    <property type="entry name" value="TGc"/>
    <property type="match status" value="1"/>
</dbReference>
<keyword evidence="2 11" id="KW-0808">Transferase</keyword>
<dbReference type="PANTHER" id="PTHR11590">
    <property type="entry name" value="PROTEIN-GLUTAMINE GAMMA-GLUTAMYLTRANSFERASE"/>
    <property type="match status" value="1"/>
</dbReference>
<feature type="binding site" evidence="9">
    <location>
        <position position="523"/>
    </location>
    <ligand>
        <name>Ca(2+)</name>
        <dbReference type="ChEBI" id="CHEBI:29108"/>
    </ligand>
</feature>
<keyword evidence="12" id="KW-1185">Reference proteome</keyword>
<comment type="catalytic activity">
    <reaction evidence="7">
        <text>L-glutaminyl-[protein] + L-lysyl-[protein] = [protein]-L-lysyl-N(6)-5-L-glutamyl-[protein] + NH4(+)</text>
        <dbReference type="Rhea" id="RHEA:54816"/>
        <dbReference type="Rhea" id="RHEA-COMP:9752"/>
        <dbReference type="Rhea" id="RHEA-COMP:10207"/>
        <dbReference type="Rhea" id="RHEA-COMP:14005"/>
        <dbReference type="ChEBI" id="CHEBI:28938"/>
        <dbReference type="ChEBI" id="CHEBI:29969"/>
        <dbReference type="ChEBI" id="CHEBI:30011"/>
        <dbReference type="ChEBI" id="CHEBI:138370"/>
        <dbReference type="EC" id="2.3.2.13"/>
    </reaction>
</comment>
<dbReference type="GO" id="GO:0046872">
    <property type="term" value="F:metal ion binding"/>
    <property type="evidence" value="ECO:0007669"/>
    <property type="project" value="UniProtKB-KW"/>
</dbReference>
<keyword evidence="5" id="KW-0012">Acyltransferase</keyword>
<dbReference type="FunFam" id="3.90.260.10:FF:000001">
    <property type="entry name" value="Protein-glutamine gamma-glutamyltransferase 2"/>
    <property type="match status" value="1"/>
</dbReference>
<dbReference type="GO" id="GO:0003810">
    <property type="term" value="F:protein-glutamine gamma-glutamyltransferase activity"/>
    <property type="evidence" value="ECO:0007669"/>
    <property type="project" value="UniProtKB-EC"/>
</dbReference>
<dbReference type="InterPro" id="IPR038765">
    <property type="entry name" value="Papain-like_cys_pep_sf"/>
</dbReference>
<feature type="binding site" evidence="9">
    <location>
        <position position="518"/>
    </location>
    <ligand>
        <name>Ca(2+)</name>
        <dbReference type="ChEBI" id="CHEBI:29108"/>
    </ligand>
</feature>
<protein>
    <recommendedName>
        <fullName evidence="6">protein-glutamine gamma-glutamyltransferase</fullName>
        <ecNumber evidence="6">2.3.2.13</ecNumber>
    </recommendedName>
</protein>
<evidence type="ECO:0000256" key="5">
    <source>
        <dbReference type="ARBA" id="ARBA00023315"/>
    </source>
</evidence>
<proteinExistence type="inferred from homology"/>
<comment type="similarity">
    <text evidence="1">Belongs to the transglutaminase superfamily. Transglutaminase family.</text>
</comment>
<dbReference type="EC" id="2.3.2.13" evidence="6"/>
<evidence type="ECO:0000256" key="2">
    <source>
        <dbReference type="ARBA" id="ARBA00022679"/>
    </source>
</evidence>
<gene>
    <name evidence="11" type="ORF">APZ42_026889</name>
</gene>
<organism evidence="11 12">
    <name type="scientific">Daphnia magna</name>
    <dbReference type="NCBI Taxonomy" id="35525"/>
    <lineage>
        <taxon>Eukaryota</taxon>
        <taxon>Metazoa</taxon>
        <taxon>Ecdysozoa</taxon>
        <taxon>Arthropoda</taxon>
        <taxon>Crustacea</taxon>
        <taxon>Branchiopoda</taxon>
        <taxon>Diplostraca</taxon>
        <taxon>Cladocera</taxon>
        <taxon>Anomopoda</taxon>
        <taxon>Daphniidae</taxon>
        <taxon>Daphnia</taxon>
    </lineage>
</organism>
<feature type="binding site" evidence="9">
    <location>
        <position position="461"/>
    </location>
    <ligand>
        <name>Ca(2+)</name>
        <dbReference type="ChEBI" id="CHEBI:29108"/>
    </ligand>
</feature>
<comment type="caution">
    <text evidence="11">The sequence shown here is derived from an EMBL/GenBank/DDBJ whole genome shotgun (WGS) entry which is preliminary data.</text>
</comment>
<evidence type="ECO:0000256" key="1">
    <source>
        <dbReference type="ARBA" id="ARBA00005968"/>
    </source>
</evidence>
<reference evidence="11 12" key="1">
    <citation type="submission" date="2016-03" db="EMBL/GenBank/DDBJ databases">
        <title>EvidentialGene: Evidence-directed Construction of Genes on Genomes.</title>
        <authorList>
            <person name="Gilbert D.G."/>
            <person name="Choi J.-H."/>
            <person name="Mockaitis K."/>
            <person name="Colbourne J."/>
            <person name="Pfrender M."/>
        </authorList>
    </citation>
    <scope>NUCLEOTIDE SEQUENCE [LARGE SCALE GENOMIC DNA]</scope>
    <source>
        <strain evidence="11 12">Xinb3</strain>
        <tissue evidence="11">Complete organism</tissue>
    </source>
</reference>
<dbReference type="PANTHER" id="PTHR11590:SF40">
    <property type="entry name" value="HEMOCYTE PROTEIN-GLUTAMINE GAMMA-GLUTAMYLTRANSFERASE-LIKE PROTEIN"/>
    <property type="match status" value="1"/>
</dbReference>
<evidence type="ECO:0000313" key="12">
    <source>
        <dbReference type="Proteomes" id="UP000076858"/>
    </source>
</evidence>
<dbReference type="Proteomes" id="UP000076858">
    <property type="component" value="Unassembled WGS sequence"/>
</dbReference>
<evidence type="ECO:0000256" key="6">
    <source>
        <dbReference type="ARBA" id="ARBA00024222"/>
    </source>
</evidence>
<evidence type="ECO:0000256" key="9">
    <source>
        <dbReference type="PIRSR" id="PIRSR000459-2"/>
    </source>
</evidence>
<feature type="active site" evidence="8">
    <location>
        <position position="421"/>
    </location>
</feature>
<evidence type="ECO:0000256" key="4">
    <source>
        <dbReference type="ARBA" id="ARBA00022837"/>
    </source>
</evidence>
<dbReference type="Pfam" id="PF00927">
    <property type="entry name" value="Transglut_C"/>
    <property type="match status" value="2"/>
</dbReference>
<feature type="binding site" evidence="9">
    <location>
        <position position="463"/>
    </location>
    <ligand>
        <name>Ca(2+)</name>
        <dbReference type="ChEBI" id="CHEBI:29108"/>
    </ligand>
</feature>
<dbReference type="Gene3D" id="2.60.40.10">
    <property type="entry name" value="Immunoglobulins"/>
    <property type="match status" value="3"/>
</dbReference>
<dbReference type="InterPro" id="IPR013808">
    <property type="entry name" value="Transglutaminase_AS"/>
</dbReference>
<evidence type="ECO:0000259" key="10">
    <source>
        <dbReference type="SMART" id="SM00460"/>
    </source>
</evidence>
<name>A0A162DAJ7_9CRUS</name>
<sequence length="761" mass="85338">MDFLDELNGFFRRIQLDVEGRRREDRALNSFSVLSAPKPSKNILVVDKVYFYAKNNAIEHHTVRYELVHRQPETAVFRRGQPFTFIIRFADGKSFSPGKDILRLHFNLGPNPSIIKHTQGILNVQGDEEEFTKESDQWDIRVVGKTADTITMQVQIPVDAPIGIWKLEVYTGEAGDAAERLRLYNCPNDIYVLFNPWCEDDTVYMEGEQDGRSKASNLLDEYVLADVGKIWMGAYGSARGREWVFGQYDDATLPVCMYLLEACKIPHFERANPVVVSRALTKMVNQADGDNGILHGRWDGKYEDGTAPSAWTGSVKIIEDYLMTNMPVKYGQCWVFAGVLTTVCRALGLPARPVSNLVSAHDTNGTFTIDRFFDEKGNAMDIDPFNPGGETDSIWNFHVWVEAWMARPDLPKGYGGWQAIDATPQERSAGFYQCGPASVEAVRKGQVGLVHDVAFVLASVNADCISWRADKNSEIGFVQASCDRYKIGKQILTKKPFVFDTVGQSDTEDITNTYKSSEGSNEERISLLTAVGSSVRAKRFFRYPERSGEDVVFDLIELERIAIGESFSVVVTLQNRSKQARTIHATLSATTNFYNGVKAHLVRHASATYILQPMAREELRLPVSSKDYISKLVEYGIMKLHASATVKETNQTWFEEDDFQVIMPTVDIKVDGAKKVGQPLEVTFTFVNGLKMKLTQCKMVFEGPGLTRSDFREYPDLAPGETLTISTKLIPKFAGEHSLIACFDSKEFTEITGSVKVVISK</sequence>
<evidence type="ECO:0000256" key="7">
    <source>
        <dbReference type="ARBA" id="ARBA00051843"/>
    </source>
</evidence>
<feature type="active site" evidence="8">
    <location>
        <position position="398"/>
    </location>
</feature>
<evidence type="ECO:0000256" key="8">
    <source>
        <dbReference type="PIRSR" id="PIRSR000459-1"/>
    </source>
</evidence>
<dbReference type="InterPro" id="IPR002931">
    <property type="entry name" value="Transglutaminase-like"/>
</dbReference>